<dbReference type="GO" id="GO:0016020">
    <property type="term" value="C:membrane"/>
    <property type="evidence" value="ECO:0007669"/>
    <property type="project" value="GOC"/>
</dbReference>
<dbReference type="SUPFAM" id="SSF53383">
    <property type="entry name" value="PLP-dependent transferases"/>
    <property type="match status" value="1"/>
</dbReference>
<dbReference type="Gene3D" id="3.40.640.10">
    <property type="entry name" value="Type I PLP-dependent aspartate aminotransferase-like (Major domain)"/>
    <property type="match status" value="1"/>
</dbReference>
<dbReference type="Proteomes" id="UP001174909">
    <property type="component" value="Unassembled WGS sequence"/>
</dbReference>
<accession>A0AA35S3X8</accession>
<evidence type="ECO:0000256" key="11">
    <source>
        <dbReference type="ARBA" id="ARBA00041066"/>
    </source>
</evidence>
<dbReference type="GO" id="GO:0030170">
    <property type="term" value="F:pyridoxal phosphate binding"/>
    <property type="evidence" value="ECO:0007669"/>
    <property type="project" value="InterPro"/>
</dbReference>
<keyword evidence="16" id="KW-1185">Reference proteome</keyword>
<feature type="domain" description="Aminotransferase class I/classII large" evidence="14">
    <location>
        <begin position="11"/>
        <end position="336"/>
    </location>
</feature>
<comment type="cofactor">
    <cofactor evidence="1">
        <name>pyridoxal 5'-phosphate</name>
        <dbReference type="ChEBI" id="CHEBI:597326"/>
    </cofactor>
</comment>
<evidence type="ECO:0000256" key="8">
    <source>
        <dbReference type="ARBA" id="ARBA00022919"/>
    </source>
</evidence>
<evidence type="ECO:0000256" key="2">
    <source>
        <dbReference type="ARBA" id="ARBA00004760"/>
    </source>
</evidence>
<evidence type="ECO:0000256" key="3">
    <source>
        <dbReference type="ARBA" id="ARBA00004991"/>
    </source>
</evidence>
<dbReference type="Gene3D" id="3.90.1150.10">
    <property type="entry name" value="Aspartate Aminotransferase, domain 1"/>
    <property type="match status" value="1"/>
</dbReference>
<organism evidence="15 16">
    <name type="scientific">Geodia barretti</name>
    <name type="common">Barrett's horny sponge</name>
    <dbReference type="NCBI Taxonomy" id="519541"/>
    <lineage>
        <taxon>Eukaryota</taxon>
        <taxon>Metazoa</taxon>
        <taxon>Porifera</taxon>
        <taxon>Demospongiae</taxon>
        <taxon>Heteroscleromorpha</taxon>
        <taxon>Tetractinellida</taxon>
        <taxon>Astrophorina</taxon>
        <taxon>Geodiidae</taxon>
        <taxon>Geodia</taxon>
    </lineage>
</organism>
<comment type="caution">
    <text evidence="15">The sequence shown here is derived from an EMBL/GenBank/DDBJ whole genome shotgun (WGS) entry which is preliminary data.</text>
</comment>
<dbReference type="PANTHER" id="PTHR13693">
    <property type="entry name" value="CLASS II AMINOTRANSFERASE/8-AMINO-7-OXONONANOATE SYNTHASE"/>
    <property type="match status" value="1"/>
</dbReference>
<evidence type="ECO:0000259" key="14">
    <source>
        <dbReference type="Pfam" id="PF00155"/>
    </source>
</evidence>
<evidence type="ECO:0000313" key="16">
    <source>
        <dbReference type="Proteomes" id="UP001174909"/>
    </source>
</evidence>
<evidence type="ECO:0000313" key="15">
    <source>
        <dbReference type="EMBL" id="CAI8022504.1"/>
    </source>
</evidence>
<dbReference type="GO" id="GO:0005783">
    <property type="term" value="C:endoplasmic reticulum"/>
    <property type="evidence" value="ECO:0007669"/>
    <property type="project" value="TreeGrafter"/>
</dbReference>
<evidence type="ECO:0000256" key="9">
    <source>
        <dbReference type="ARBA" id="ARBA00023098"/>
    </source>
</evidence>
<dbReference type="EC" id="2.3.1.50" evidence="5"/>
<keyword evidence="8" id="KW-0746">Sphingolipid metabolism</keyword>
<keyword evidence="7" id="KW-0663">Pyridoxal phosphate</keyword>
<dbReference type="InterPro" id="IPR050087">
    <property type="entry name" value="AON_synthase_class-II"/>
</dbReference>
<dbReference type="InterPro" id="IPR004839">
    <property type="entry name" value="Aminotransferase_I/II_large"/>
</dbReference>
<dbReference type="InterPro" id="IPR015422">
    <property type="entry name" value="PyrdxlP-dep_Trfase_small"/>
</dbReference>
<dbReference type="EMBL" id="CASHTH010001959">
    <property type="protein sequence ID" value="CAI8022504.1"/>
    <property type="molecule type" value="Genomic_DNA"/>
</dbReference>
<proteinExistence type="inferred from homology"/>
<reference evidence="15" key="1">
    <citation type="submission" date="2023-03" db="EMBL/GenBank/DDBJ databases">
        <authorList>
            <person name="Steffen K."/>
            <person name="Cardenas P."/>
        </authorList>
    </citation>
    <scope>NUCLEOTIDE SEQUENCE</scope>
</reference>
<protein>
    <recommendedName>
        <fullName evidence="11">Serine palmitoyltransferase 1</fullName>
        <ecNumber evidence="5">2.3.1.50</ecNumber>
    </recommendedName>
    <alternativeName>
        <fullName evidence="12">Long chain base biosynthesis protein 1</fullName>
    </alternativeName>
    <alternativeName>
        <fullName evidence="13">Serine-palmitoyl-CoA transferase 1</fullName>
    </alternativeName>
</protein>
<dbReference type="GO" id="GO:0004758">
    <property type="term" value="F:serine C-palmitoyltransferase activity"/>
    <property type="evidence" value="ECO:0007669"/>
    <property type="project" value="UniProtKB-EC"/>
</dbReference>
<dbReference type="AlphaFoldDB" id="A0AA35S3X8"/>
<name>A0AA35S3X8_GEOBA</name>
<evidence type="ECO:0000256" key="6">
    <source>
        <dbReference type="ARBA" id="ARBA00022679"/>
    </source>
</evidence>
<evidence type="ECO:0000256" key="12">
    <source>
        <dbReference type="ARBA" id="ARBA00041765"/>
    </source>
</evidence>
<evidence type="ECO:0000256" key="1">
    <source>
        <dbReference type="ARBA" id="ARBA00001933"/>
    </source>
</evidence>
<sequence>MESGPVDLGGFYGTVDIHLELEERLAKFTGREEAIIYSYGFATISSAIPAYSKRRDIIFCDEGVCFAVQKGLAASRSKIKYFRHNDMDHLEQLLEEQLKLDKKNPAKEKVTRKFIVAEALYMNHGDLCPLPKLVEFRNRYRTPIFLEESLSFGVLGEHGRGATEHWGLKPGDVDLICASLETAMGSTGGFCAGKSYVVDHQRLSGIGYCFSASMPPMLAAASIKGLDIMEGSPQIFSQLRDKAVAMRRLLRGTPGLRVCGESVNPVIHLQLACPSSSRDTDDELLERVARECIDSGVAVVVAKYLKEELKLPPASLRVTVCVELSEDELEKAAKVIKTAAAKHIL</sequence>
<dbReference type="InterPro" id="IPR015421">
    <property type="entry name" value="PyrdxlP-dep_Trfase_major"/>
</dbReference>
<comment type="similarity">
    <text evidence="4">Belongs to the class-II pyridoxal-phosphate-dependent aminotransferase family.</text>
</comment>
<evidence type="ECO:0000256" key="4">
    <source>
        <dbReference type="ARBA" id="ARBA00008392"/>
    </source>
</evidence>
<keyword evidence="9" id="KW-0443">Lipid metabolism</keyword>
<keyword evidence="6" id="KW-0808">Transferase</keyword>
<dbReference type="PANTHER" id="PTHR13693:SF2">
    <property type="entry name" value="SERINE PALMITOYLTRANSFERASE 1"/>
    <property type="match status" value="1"/>
</dbReference>
<evidence type="ECO:0000256" key="5">
    <source>
        <dbReference type="ARBA" id="ARBA00013220"/>
    </source>
</evidence>
<dbReference type="Pfam" id="PF00155">
    <property type="entry name" value="Aminotran_1_2"/>
    <property type="match status" value="1"/>
</dbReference>
<comment type="pathway">
    <text evidence="3">Sphingolipid metabolism.</text>
</comment>
<keyword evidence="10" id="KW-0012">Acyltransferase</keyword>
<evidence type="ECO:0000256" key="7">
    <source>
        <dbReference type="ARBA" id="ARBA00022898"/>
    </source>
</evidence>
<dbReference type="InterPro" id="IPR015424">
    <property type="entry name" value="PyrdxlP-dep_Trfase"/>
</dbReference>
<comment type="pathway">
    <text evidence="2">Lipid metabolism; sphingolipid metabolism.</text>
</comment>
<evidence type="ECO:0000256" key="13">
    <source>
        <dbReference type="ARBA" id="ARBA00042649"/>
    </source>
</evidence>
<dbReference type="GO" id="GO:0046513">
    <property type="term" value="P:ceramide biosynthetic process"/>
    <property type="evidence" value="ECO:0007669"/>
    <property type="project" value="TreeGrafter"/>
</dbReference>
<evidence type="ECO:0000256" key="10">
    <source>
        <dbReference type="ARBA" id="ARBA00023315"/>
    </source>
</evidence>
<gene>
    <name evidence="15" type="ORF">GBAR_LOCUS13205</name>
</gene>
<dbReference type="GO" id="GO:0046512">
    <property type="term" value="P:sphingosine biosynthetic process"/>
    <property type="evidence" value="ECO:0007669"/>
    <property type="project" value="TreeGrafter"/>
</dbReference>